<gene>
    <name evidence="7" type="ORF">E6G99_03060</name>
</gene>
<evidence type="ECO:0000313" key="7">
    <source>
        <dbReference type="EMBL" id="TMJ09188.1"/>
    </source>
</evidence>
<dbReference type="InterPro" id="IPR003593">
    <property type="entry name" value="AAA+_ATPase"/>
</dbReference>
<evidence type="ECO:0000256" key="5">
    <source>
        <dbReference type="ARBA" id="ARBA00022970"/>
    </source>
</evidence>
<evidence type="ECO:0000256" key="1">
    <source>
        <dbReference type="ARBA" id="ARBA00005417"/>
    </source>
</evidence>
<dbReference type="CDD" id="cd03224">
    <property type="entry name" value="ABC_TM1139_LivF_branched"/>
    <property type="match status" value="1"/>
</dbReference>
<dbReference type="EMBL" id="VBAJ01000065">
    <property type="protein sequence ID" value="TMJ09188.1"/>
    <property type="molecule type" value="Genomic_DNA"/>
</dbReference>
<keyword evidence="3" id="KW-0547">Nucleotide-binding</keyword>
<dbReference type="GO" id="GO:0016887">
    <property type="term" value="F:ATP hydrolysis activity"/>
    <property type="evidence" value="ECO:0007669"/>
    <property type="project" value="InterPro"/>
</dbReference>
<reference evidence="7 8" key="1">
    <citation type="journal article" date="2019" name="Nat. Microbiol.">
        <title>Mediterranean grassland soil C-N compound turnover is dependent on rainfall and depth, and is mediated by genomically divergent microorganisms.</title>
        <authorList>
            <person name="Diamond S."/>
            <person name="Andeer P.F."/>
            <person name="Li Z."/>
            <person name="Crits-Christoph A."/>
            <person name="Burstein D."/>
            <person name="Anantharaman K."/>
            <person name="Lane K.R."/>
            <person name="Thomas B.C."/>
            <person name="Pan C."/>
            <person name="Northen T.R."/>
            <person name="Banfield J.F."/>
        </authorList>
    </citation>
    <scope>NUCLEOTIDE SEQUENCE [LARGE SCALE GENOMIC DNA]</scope>
    <source>
        <strain evidence="7">NP_2</strain>
    </source>
</reference>
<dbReference type="AlphaFoldDB" id="A0A537LME3"/>
<dbReference type="SUPFAM" id="SSF52540">
    <property type="entry name" value="P-loop containing nucleoside triphosphate hydrolases"/>
    <property type="match status" value="1"/>
</dbReference>
<dbReference type="InterPro" id="IPR052156">
    <property type="entry name" value="BCAA_Transport_ATP-bd_LivF"/>
</dbReference>
<keyword evidence="4 7" id="KW-0067">ATP-binding</keyword>
<organism evidence="7 8">
    <name type="scientific">Candidatus Segetimicrobium genomatis</name>
    <dbReference type="NCBI Taxonomy" id="2569760"/>
    <lineage>
        <taxon>Bacteria</taxon>
        <taxon>Bacillati</taxon>
        <taxon>Candidatus Sysuimicrobiota</taxon>
        <taxon>Candidatus Sysuimicrobiia</taxon>
        <taxon>Candidatus Sysuimicrobiales</taxon>
        <taxon>Candidatus Segetimicrobiaceae</taxon>
        <taxon>Candidatus Segetimicrobium</taxon>
    </lineage>
</organism>
<dbReference type="PANTHER" id="PTHR43820:SF4">
    <property type="entry name" value="HIGH-AFFINITY BRANCHED-CHAIN AMINO ACID TRANSPORT ATP-BINDING PROTEIN LIVF"/>
    <property type="match status" value="1"/>
</dbReference>
<dbReference type="SMART" id="SM00382">
    <property type="entry name" value="AAA"/>
    <property type="match status" value="1"/>
</dbReference>
<comment type="caution">
    <text evidence="7">The sequence shown here is derived from an EMBL/GenBank/DDBJ whole genome shotgun (WGS) entry which is preliminary data.</text>
</comment>
<accession>A0A537LME3</accession>
<evidence type="ECO:0000259" key="6">
    <source>
        <dbReference type="PROSITE" id="PS50893"/>
    </source>
</evidence>
<evidence type="ECO:0000256" key="2">
    <source>
        <dbReference type="ARBA" id="ARBA00022448"/>
    </source>
</evidence>
<dbReference type="GO" id="GO:0015658">
    <property type="term" value="F:branched-chain amino acid transmembrane transporter activity"/>
    <property type="evidence" value="ECO:0007669"/>
    <property type="project" value="TreeGrafter"/>
</dbReference>
<dbReference type="Proteomes" id="UP000318661">
    <property type="component" value="Unassembled WGS sequence"/>
</dbReference>
<dbReference type="Gene3D" id="3.40.50.300">
    <property type="entry name" value="P-loop containing nucleotide triphosphate hydrolases"/>
    <property type="match status" value="1"/>
</dbReference>
<dbReference type="Pfam" id="PF00005">
    <property type="entry name" value="ABC_tran"/>
    <property type="match status" value="1"/>
</dbReference>
<dbReference type="GO" id="GO:0015807">
    <property type="term" value="P:L-amino acid transport"/>
    <property type="evidence" value="ECO:0007669"/>
    <property type="project" value="TreeGrafter"/>
</dbReference>
<protein>
    <submittedName>
        <fullName evidence="7">ABC transporter ATP-binding protein</fullName>
    </submittedName>
</protein>
<dbReference type="PROSITE" id="PS00211">
    <property type="entry name" value="ABC_TRANSPORTER_1"/>
    <property type="match status" value="1"/>
</dbReference>
<dbReference type="InterPro" id="IPR017871">
    <property type="entry name" value="ABC_transporter-like_CS"/>
</dbReference>
<evidence type="ECO:0000256" key="3">
    <source>
        <dbReference type="ARBA" id="ARBA00022741"/>
    </source>
</evidence>
<dbReference type="PROSITE" id="PS50893">
    <property type="entry name" value="ABC_TRANSPORTER_2"/>
    <property type="match status" value="1"/>
</dbReference>
<dbReference type="GO" id="GO:0005524">
    <property type="term" value="F:ATP binding"/>
    <property type="evidence" value="ECO:0007669"/>
    <property type="project" value="UniProtKB-KW"/>
</dbReference>
<sequence length="237" mass="25803">MALTVEGIDCYYGEAQVLHGVSLRLKPAQTLCLLGRNGAGKTTTLKAMMGLVRPRTGRIRLDATELTRLQAYEVPRHGIAYVPQGRGVFPLFTVEENLKMGLLVKGTHPRIMGRIFELFPVLRSRLRQRAGSLSGGEQQMVAMARALCAEPTYLLLDEPTGGLMPLLVASLLETIRALKERGVGVLLVEQKIDAALRVADAVALLETGHVRYSGTPADLAAHPEILLRYVGVRRSGV</sequence>
<keyword evidence="5" id="KW-0029">Amino-acid transport</keyword>
<dbReference type="PANTHER" id="PTHR43820">
    <property type="entry name" value="HIGH-AFFINITY BRANCHED-CHAIN AMINO ACID TRANSPORT ATP-BINDING PROTEIN LIVF"/>
    <property type="match status" value="1"/>
</dbReference>
<dbReference type="InterPro" id="IPR003439">
    <property type="entry name" value="ABC_transporter-like_ATP-bd"/>
</dbReference>
<feature type="domain" description="ABC transporter" evidence="6">
    <location>
        <begin position="3"/>
        <end position="232"/>
    </location>
</feature>
<name>A0A537LME3_9BACT</name>
<evidence type="ECO:0000256" key="4">
    <source>
        <dbReference type="ARBA" id="ARBA00022840"/>
    </source>
</evidence>
<evidence type="ECO:0000313" key="8">
    <source>
        <dbReference type="Proteomes" id="UP000318661"/>
    </source>
</evidence>
<dbReference type="InterPro" id="IPR027417">
    <property type="entry name" value="P-loop_NTPase"/>
</dbReference>
<comment type="similarity">
    <text evidence="1">Belongs to the ABC transporter superfamily.</text>
</comment>
<keyword evidence="2" id="KW-0813">Transport</keyword>
<proteinExistence type="inferred from homology"/>